<gene>
    <name evidence="4" type="ORF">H4W29_002292</name>
</gene>
<dbReference type="Gene3D" id="3.40.50.2020">
    <property type="match status" value="1"/>
</dbReference>
<comment type="similarity">
    <text evidence="1">Belongs to the ComF/GntX family.</text>
</comment>
<evidence type="ECO:0000259" key="2">
    <source>
        <dbReference type="Pfam" id="PF00156"/>
    </source>
</evidence>
<evidence type="ECO:0000259" key="3">
    <source>
        <dbReference type="Pfam" id="PF18912"/>
    </source>
</evidence>
<proteinExistence type="inferred from homology"/>
<dbReference type="CDD" id="cd06223">
    <property type="entry name" value="PRTases_typeI"/>
    <property type="match status" value="1"/>
</dbReference>
<accession>A0ABR9IPG6</accession>
<comment type="caution">
    <text evidence="4">The sequence shown here is derived from an EMBL/GenBank/DDBJ whole genome shotgun (WGS) entry which is preliminary data.</text>
</comment>
<dbReference type="InterPro" id="IPR029057">
    <property type="entry name" value="PRTase-like"/>
</dbReference>
<feature type="domain" description="Double zinc ribbon" evidence="3">
    <location>
        <begin position="25"/>
        <end position="72"/>
    </location>
</feature>
<dbReference type="Proteomes" id="UP000620262">
    <property type="component" value="Unassembled WGS sequence"/>
</dbReference>
<organism evidence="4 5">
    <name type="scientific">Rhizobium viscosum</name>
    <name type="common">Arthrobacter viscosus</name>
    <dbReference type="NCBI Taxonomy" id="1673"/>
    <lineage>
        <taxon>Bacteria</taxon>
        <taxon>Pseudomonadati</taxon>
        <taxon>Pseudomonadota</taxon>
        <taxon>Alphaproteobacteria</taxon>
        <taxon>Hyphomicrobiales</taxon>
        <taxon>Rhizobiaceae</taxon>
        <taxon>Rhizobium/Agrobacterium group</taxon>
        <taxon>Rhizobium</taxon>
    </lineage>
</organism>
<dbReference type="Pfam" id="PF18912">
    <property type="entry name" value="DZR_2"/>
    <property type="match status" value="1"/>
</dbReference>
<dbReference type="InterPro" id="IPR000836">
    <property type="entry name" value="PRTase_dom"/>
</dbReference>
<evidence type="ECO:0000256" key="1">
    <source>
        <dbReference type="ARBA" id="ARBA00008007"/>
    </source>
</evidence>
<dbReference type="EMBL" id="JADBEC010000001">
    <property type="protein sequence ID" value="MBE1505111.1"/>
    <property type="molecule type" value="Genomic_DNA"/>
</dbReference>
<dbReference type="SUPFAM" id="SSF53271">
    <property type="entry name" value="PRTase-like"/>
    <property type="match status" value="1"/>
</dbReference>
<evidence type="ECO:0000313" key="5">
    <source>
        <dbReference type="Proteomes" id="UP000620262"/>
    </source>
</evidence>
<dbReference type="RefSeq" id="WP_192729022.1">
    <property type="nucleotide sequence ID" value="NZ_BAAAVL010000007.1"/>
</dbReference>
<dbReference type="PANTHER" id="PTHR47505">
    <property type="entry name" value="DNA UTILIZATION PROTEIN YHGH"/>
    <property type="match status" value="1"/>
</dbReference>
<dbReference type="PANTHER" id="PTHR47505:SF1">
    <property type="entry name" value="DNA UTILIZATION PROTEIN YHGH"/>
    <property type="match status" value="1"/>
</dbReference>
<protein>
    <submittedName>
        <fullName evidence="4">ComF family protein</fullName>
    </submittedName>
</protein>
<feature type="domain" description="Phosphoribosyltransferase" evidence="2">
    <location>
        <begin position="186"/>
        <end position="255"/>
    </location>
</feature>
<dbReference type="InterPro" id="IPR051910">
    <property type="entry name" value="ComF/GntX_DNA_util-trans"/>
</dbReference>
<dbReference type="InterPro" id="IPR044005">
    <property type="entry name" value="DZR_2"/>
</dbReference>
<keyword evidence="5" id="KW-1185">Reference proteome</keyword>
<name>A0ABR9IPG6_RHIVS</name>
<reference evidence="4 5" key="1">
    <citation type="submission" date="2020-10" db="EMBL/GenBank/DDBJ databases">
        <title>Sequencing the genomes of 1000 actinobacteria strains.</title>
        <authorList>
            <person name="Klenk H.-P."/>
        </authorList>
    </citation>
    <scope>NUCLEOTIDE SEQUENCE [LARGE SCALE GENOMIC DNA]</scope>
    <source>
        <strain evidence="4 5">DSM 7307</strain>
    </source>
</reference>
<dbReference type="Pfam" id="PF00156">
    <property type="entry name" value="Pribosyltran"/>
    <property type="match status" value="1"/>
</dbReference>
<evidence type="ECO:0000313" key="4">
    <source>
        <dbReference type="EMBL" id="MBE1505111.1"/>
    </source>
</evidence>
<sequence>MGTIETKGETGRIWAQLLRPFSMLADLVYPPSCAACGVSTGGHRGLCATCWSEVRFIERPYCEVLGLPFSHDLGAGILSAEAIANPPPFDRLRSAATLDHAVRTLVHGLKYRDRTDLAPMMSAWMLRASDGMVECCDAVIPVPLHRTRMVSRKFNQAAELARHLARLAGKPLLPETLRRVKRTSQQVGLGVRAREDNVRGAFAVAAGRESDVFGKRIVLVDDVFTTGATVGAATRALRKAGAADITVLTFARAIAETI</sequence>